<accession>A0A502CPY9</accession>
<proteinExistence type="predicted"/>
<evidence type="ECO:0000256" key="1">
    <source>
        <dbReference type="SAM" id="SignalP"/>
    </source>
</evidence>
<sequence>MKRSIGLALAAAILVAGCAGGKQLLSQEETPQDIDWRKVATPHDRTRLRQWRQAWVAALAMARAAGAAEPMARDAMLLDPDRSLPGARLAVGRYRCRVVKLGARDAAAPAMATRDWTRCVVATTAGRTTFSLDGDQRLHGYLFDDTDARQVFLGTLALGDETRPMRYGRDARRDAAGFVERIGAARWRLILPYPGFESTLDLVDIVPIG</sequence>
<evidence type="ECO:0000313" key="2">
    <source>
        <dbReference type="EMBL" id="TPG15705.1"/>
    </source>
</evidence>
<organism evidence="2 3">
    <name type="scientific">Sphingomonas oligophenolica</name>
    <dbReference type="NCBI Taxonomy" id="301154"/>
    <lineage>
        <taxon>Bacteria</taxon>
        <taxon>Pseudomonadati</taxon>
        <taxon>Pseudomonadota</taxon>
        <taxon>Alphaproteobacteria</taxon>
        <taxon>Sphingomonadales</taxon>
        <taxon>Sphingomonadaceae</taxon>
        <taxon>Sphingomonas</taxon>
    </lineage>
</organism>
<name>A0A502CPY9_9SPHN</name>
<dbReference type="OrthoDB" id="9153930at2"/>
<protein>
    <submittedName>
        <fullName evidence="2">DUF4893 domain-containing protein</fullName>
    </submittedName>
</protein>
<feature type="chain" id="PRO_5021376502" evidence="1">
    <location>
        <begin position="22"/>
        <end position="209"/>
    </location>
</feature>
<dbReference type="InterPro" id="IPR032609">
    <property type="entry name" value="DUF4893"/>
</dbReference>
<comment type="caution">
    <text evidence="2">The sequence shown here is derived from an EMBL/GenBank/DDBJ whole genome shotgun (WGS) entry which is preliminary data.</text>
</comment>
<evidence type="ECO:0000313" key="3">
    <source>
        <dbReference type="Proteomes" id="UP000318413"/>
    </source>
</evidence>
<dbReference type="Pfam" id="PF16233">
    <property type="entry name" value="DUF4893"/>
    <property type="match status" value="1"/>
</dbReference>
<dbReference type="Proteomes" id="UP000318413">
    <property type="component" value="Unassembled WGS sequence"/>
</dbReference>
<keyword evidence="3" id="KW-1185">Reference proteome</keyword>
<dbReference type="RefSeq" id="WP_140865921.1">
    <property type="nucleotide sequence ID" value="NZ_RCZK01000001.1"/>
</dbReference>
<dbReference type="EMBL" id="RCZK01000001">
    <property type="protein sequence ID" value="TPG15705.1"/>
    <property type="molecule type" value="Genomic_DNA"/>
</dbReference>
<feature type="signal peptide" evidence="1">
    <location>
        <begin position="1"/>
        <end position="21"/>
    </location>
</feature>
<gene>
    <name evidence="2" type="ORF">EAH84_00120</name>
</gene>
<dbReference type="PROSITE" id="PS51257">
    <property type="entry name" value="PROKAR_LIPOPROTEIN"/>
    <property type="match status" value="1"/>
</dbReference>
<reference evidence="2 3" key="1">
    <citation type="journal article" date="2019" name="Environ. Microbiol.">
        <title>Species interactions and distinct microbial communities in high Arctic permafrost affected cryosols are associated with the CH4 and CO2 gas fluxes.</title>
        <authorList>
            <person name="Altshuler I."/>
            <person name="Hamel J."/>
            <person name="Turney S."/>
            <person name="Magnuson E."/>
            <person name="Levesque R."/>
            <person name="Greer C."/>
            <person name="Whyte L.G."/>
        </authorList>
    </citation>
    <scope>NUCLEOTIDE SEQUENCE [LARGE SCALE GENOMIC DNA]</scope>
    <source>
        <strain evidence="2 3">S5.1</strain>
    </source>
</reference>
<keyword evidence="1" id="KW-0732">Signal</keyword>
<dbReference type="AlphaFoldDB" id="A0A502CPY9"/>